<dbReference type="EMBL" id="JBJURJ010000001">
    <property type="protein sequence ID" value="MFM9326779.1"/>
    <property type="molecule type" value="Genomic_DNA"/>
</dbReference>
<name>A0ACC7NQ69_9BACL</name>
<proteinExistence type="predicted"/>
<dbReference type="EC" id="2.5.1.75" evidence="1"/>
<dbReference type="Proteomes" id="UP001631969">
    <property type="component" value="Unassembled WGS sequence"/>
</dbReference>
<gene>
    <name evidence="1" type="primary">miaA</name>
    <name evidence="1" type="ORF">ACI1P1_00570</name>
</gene>
<evidence type="ECO:0000313" key="2">
    <source>
        <dbReference type="Proteomes" id="UP001631969"/>
    </source>
</evidence>
<keyword evidence="2" id="KW-1185">Reference proteome</keyword>
<evidence type="ECO:0000313" key="1">
    <source>
        <dbReference type="EMBL" id="MFM9326779.1"/>
    </source>
</evidence>
<organism evidence="1 2">
    <name type="scientific">Paenibacillus mesotrionivorans</name>
    <dbReference type="NCBI Taxonomy" id="3160968"/>
    <lineage>
        <taxon>Bacteria</taxon>
        <taxon>Bacillati</taxon>
        <taxon>Bacillota</taxon>
        <taxon>Bacilli</taxon>
        <taxon>Bacillales</taxon>
        <taxon>Paenibacillaceae</taxon>
        <taxon>Paenibacillus</taxon>
    </lineage>
</organism>
<keyword evidence="1" id="KW-0808">Transferase</keyword>
<comment type="caution">
    <text evidence="1">The sequence shown here is derived from an EMBL/GenBank/DDBJ whole genome shotgun (WGS) entry which is preliminary data.</text>
</comment>
<reference evidence="1" key="1">
    <citation type="submission" date="2024-12" db="EMBL/GenBank/DDBJ databases">
        <authorList>
            <person name="Wu N."/>
        </authorList>
    </citation>
    <scope>NUCLEOTIDE SEQUENCE</scope>
    <source>
        <strain evidence="1">P15</strain>
    </source>
</reference>
<sequence length="336" mass="38490">MNKAGLFRHPGDKPPLLVLLGPTAIGKTGLSVEIAKRYGCEIISGDSMQVYRGMDIGTAKITREEMQGVPHHMLDICEPDYPFSVAEFQERVRQLIFDISSRGAVPFIVGGTGLYIESICYDFQFSEVGSDEEFREEQRRFLEEFGPEALHTRLAEIDPDSAGRLHANDTRRVIRALEVFHLTGRTLTEQLAGQTRESPYNLCLVGLTMDRDILYNRIEARIDQMMDQGLVDEVRGLMARGLTRSHISMQGLGYKEIAAYLEQETTLPEAVRLLKRDTRHFAKRQLSWFRHMKEINWIEIPEHAKLSRILHKFHEILAGKFEGLTEYIGEHEYPQI</sequence>
<accession>A0ACC7NQ69</accession>
<protein>
    <submittedName>
        <fullName evidence="1">tRNA (Adenosine(37)-N6)-dimethylallyltransferase MiaA</fullName>
        <ecNumber evidence="1">2.5.1.75</ecNumber>
    </submittedName>
</protein>